<dbReference type="Proteomes" id="UP000034036">
    <property type="component" value="Unassembled WGS sequence"/>
</dbReference>
<feature type="transmembrane region" description="Helical" evidence="1">
    <location>
        <begin position="12"/>
        <end position="34"/>
    </location>
</feature>
<name>A0A0G1CCM0_9BACT</name>
<evidence type="ECO:0008006" key="4">
    <source>
        <dbReference type="Google" id="ProtNLM"/>
    </source>
</evidence>
<keyword evidence="1" id="KW-0472">Membrane</keyword>
<dbReference type="AlphaFoldDB" id="A0A0G1CCM0"/>
<gene>
    <name evidence="2" type="ORF">UV11_C0016G0003</name>
</gene>
<protein>
    <recommendedName>
        <fullName evidence="4">Glucose/sorbosone dehydrogenase</fullName>
    </recommendedName>
</protein>
<organism evidence="2 3">
    <name type="scientific">Candidatus Giovannonibacteria bacterium GW2011_GWF2_42_19</name>
    <dbReference type="NCBI Taxonomy" id="1618659"/>
    <lineage>
        <taxon>Bacteria</taxon>
        <taxon>Candidatus Giovannoniibacteriota</taxon>
    </lineage>
</organism>
<evidence type="ECO:0000256" key="1">
    <source>
        <dbReference type="SAM" id="Phobius"/>
    </source>
</evidence>
<proteinExistence type="predicted"/>
<sequence length="255" mass="29435">MLMAIAWRIRKQFLFLAIFIIFVFAIVFGIIRLFSPDATCTDNIKNQSEEDVDCGGECEACSTEAEDLIVFWTRFFEMSKGRYEVASYVNNPNRLWGIGKLDYKIRLYDSDNISIAIKEGSIFVNPRENFLIFEKDFETYERTPARASIEFLLPIKWKQYEKDRPNILVSGKEFENTDTGSRLKVTVENQSLYDIEDIYLSAILMDIDGNVVGVSQSNFGRLAGESAREVFFTWRRAFDPEPSSIEIIARINLTQ</sequence>
<dbReference type="EMBL" id="LCDF01000016">
    <property type="protein sequence ID" value="KKS47388.1"/>
    <property type="molecule type" value="Genomic_DNA"/>
</dbReference>
<reference evidence="2 3" key="1">
    <citation type="journal article" date="2015" name="Nature">
        <title>rRNA introns, odd ribosomes, and small enigmatic genomes across a large radiation of phyla.</title>
        <authorList>
            <person name="Brown C.T."/>
            <person name="Hug L.A."/>
            <person name="Thomas B.C."/>
            <person name="Sharon I."/>
            <person name="Castelle C.J."/>
            <person name="Singh A."/>
            <person name="Wilkins M.J."/>
            <person name="Williams K.H."/>
            <person name="Banfield J.F."/>
        </authorList>
    </citation>
    <scope>NUCLEOTIDE SEQUENCE [LARGE SCALE GENOMIC DNA]</scope>
</reference>
<accession>A0A0G1CCM0</accession>
<keyword evidence="1" id="KW-1133">Transmembrane helix</keyword>
<evidence type="ECO:0000313" key="3">
    <source>
        <dbReference type="Proteomes" id="UP000034036"/>
    </source>
</evidence>
<keyword evidence="1" id="KW-0812">Transmembrane</keyword>
<evidence type="ECO:0000313" key="2">
    <source>
        <dbReference type="EMBL" id="KKS47388.1"/>
    </source>
</evidence>
<comment type="caution">
    <text evidence="2">The sequence shown here is derived from an EMBL/GenBank/DDBJ whole genome shotgun (WGS) entry which is preliminary data.</text>
</comment>
<dbReference type="STRING" id="1618659.UV11_C0016G0003"/>